<dbReference type="GO" id="GO:0000076">
    <property type="term" value="P:DNA replication checkpoint signaling"/>
    <property type="evidence" value="ECO:0007669"/>
    <property type="project" value="TreeGrafter"/>
</dbReference>
<dbReference type="InterPro" id="IPR006906">
    <property type="entry name" value="Timeless_N"/>
</dbReference>
<proteinExistence type="inferred from homology"/>
<evidence type="ECO:0000256" key="7">
    <source>
        <dbReference type="ARBA" id="ARBA00023306"/>
    </source>
</evidence>
<evidence type="ECO:0000256" key="1">
    <source>
        <dbReference type="ARBA" id="ARBA00004123"/>
    </source>
</evidence>
<dbReference type="AlphaFoldDB" id="A0AAV9XNV8"/>
<dbReference type="Pfam" id="PF04821">
    <property type="entry name" value="TIMELESS"/>
    <property type="match status" value="1"/>
</dbReference>
<comment type="subcellular location">
    <subcellularLocation>
        <location evidence="1">Nucleus</location>
    </subcellularLocation>
</comment>
<feature type="compositionally biased region" description="Polar residues" evidence="8">
    <location>
        <begin position="876"/>
        <end position="892"/>
    </location>
</feature>
<dbReference type="GO" id="GO:0003677">
    <property type="term" value="F:DNA binding"/>
    <property type="evidence" value="ECO:0007669"/>
    <property type="project" value="TreeGrafter"/>
</dbReference>
<feature type="region of interest" description="Disordered" evidence="8">
    <location>
        <begin position="867"/>
        <end position="951"/>
    </location>
</feature>
<dbReference type="PANTHER" id="PTHR22940">
    <property type="entry name" value="TIMEOUT/TIMELESS-2"/>
    <property type="match status" value="1"/>
</dbReference>
<evidence type="ECO:0000256" key="5">
    <source>
        <dbReference type="ARBA" id="ARBA00023242"/>
    </source>
</evidence>
<keyword evidence="6" id="KW-0469">Meiosis</keyword>
<feature type="region of interest" description="Disordered" evidence="8">
    <location>
        <begin position="547"/>
        <end position="574"/>
    </location>
</feature>
<feature type="region of interest" description="Disordered" evidence="8">
    <location>
        <begin position="1000"/>
        <end position="1052"/>
    </location>
</feature>
<name>A0AAV9XNV8_9PEZI</name>
<dbReference type="GO" id="GO:0043111">
    <property type="term" value="P:replication fork arrest"/>
    <property type="evidence" value="ECO:0007669"/>
    <property type="project" value="TreeGrafter"/>
</dbReference>
<accession>A0AAV9XNV8</accession>
<keyword evidence="11" id="KW-1185">Reference proteome</keyword>
<gene>
    <name evidence="10" type="primary">TOF1</name>
    <name evidence="10" type="ORF">TWF694_000005</name>
</gene>
<dbReference type="EMBL" id="JAVHJO010000001">
    <property type="protein sequence ID" value="KAK6543237.1"/>
    <property type="molecule type" value="Genomic_DNA"/>
</dbReference>
<sequence length="1052" mass="120713">MAGIEAIDPSLRAHIYGLVSALGGPPPDDTSIYLLGDDVLGCLRDIKRWLKGYDEKLNRLDVARCLSESNIVAGDLLEILSHPQFRTDSVLHQPNKIGLACIELLVPLTWPLDKTELSMTVNHHRHITVLRRSQMFYKQAILTHRSRAIIKICCINSLPSMTLDPKERTARDEGIIRLVLYFIRNIIQIEIPQDESEELKLDVSKSSVIDSLDAQGVFSYLATIVSGIPDLFGQQDTILLEVIFHLLRGIKVEQLALPLADPTNRSNFEDPAPILSMLRKEEELKTPHRNQSRHNRFGTTVVIHKENGQKAVVSGQGGLLNEGRGLQILDTTKKWKRPQYTKRNQNRSGGYMVHLTLSARESLQRFLIQILQGGFSSLFCSVRKAIERDSASLIETAYCTQLFYVGATLIEFGRAIRQTGSLQETQKLRYHDYSSLLHAETVIILFKHLRGGLDLKAWEDIESGCYFFTQLLFILSEMLESEELEIQQVSENIFNRLFYEETLQDLMVTILRSGRGHSISYLDTVTEMIYVYLRCLERYSKPNSSMLVKSKRVPSQRDFSTAENSESDEATPHRPRLNEKQFDFIRCESKFLTSPCLETFLEFLQYYKELNVSQIKRCVGFLHRFFVKRGETIGLFHLRTILLLHNLTYDTRNSLNYSEAHIFTRYFGKQLGKKLADNPAMFVELLFHKSNKTSYFLQHGKERHLPVKKLRLPPLLEMSTSFDKNTRIRVAVSLVLRDEKEKPELGWIETAIQRTIQVRQEAQITSGHASETFEDSDKVSGLPTIVIKFDNDSQALLHLLSNRLQLLMRCLDFTPEGTTSNTFAYILSDSLSTPKLLENMEIFVRYKQLKDSELEIEDELGKYVKTTKKQRVPRNPETSNSSSATEYEQTLGTIDDEGFQFPDNLRSIHRKKRKRATSPGDVLRTKQGKLLDESEARARREERHRKERERRMGIKSSLYIASSDDDSDVERDREFLENERKLREAMEKVTADAASKMGTIVDSPVPFSGEGMHMRQPKRVRTMFTDPDDQSTLGMSDSEESRNGNISDEELE</sequence>
<keyword evidence="7" id="KW-0131">Cell cycle</keyword>
<protein>
    <recommendedName>
        <fullName evidence="3">Topoisomerase 1-associated factor 1</fullName>
    </recommendedName>
</protein>
<evidence type="ECO:0000256" key="8">
    <source>
        <dbReference type="SAM" id="MobiDB-lite"/>
    </source>
</evidence>
<evidence type="ECO:0000313" key="11">
    <source>
        <dbReference type="Proteomes" id="UP001365542"/>
    </source>
</evidence>
<evidence type="ECO:0000256" key="2">
    <source>
        <dbReference type="ARBA" id="ARBA00008174"/>
    </source>
</evidence>
<dbReference type="GO" id="GO:0031298">
    <property type="term" value="C:replication fork protection complex"/>
    <property type="evidence" value="ECO:0007669"/>
    <property type="project" value="TreeGrafter"/>
</dbReference>
<comment type="similarity">
    <text evidence="2">Belongs to the timeless family.</text>
</comment>
<dbReference type="GO" id="GO:0051321">
    <property type="term" value="P:meiotic cell cycle"/>
    <property type="evidence" value="ECO:0007669"/>
    <property type="project" value="UniProtKB-KW"/>
</dbReference>
<evidence type="ECO:0000259" key="9">
    <source>
        <dbReference type="Pfam" id="PF04821"/>
    </source>
</evidence>
<dbReference type="GO" id="GO:0006281">
    <property type="term" value="P:DNA repair"/>
    <property type="evidence" value="ECO:0007669"/>
    <property type="project" value="TreeGrafter"/>
</dbReference>
<keyword evidence="4" id="KW-0236">DNA replication inhibitor</keyword>
<dbReference type="PANTHER" id="PTHR22940:SF4">
    <property type="entry name" value="PROTEIN TIMELESS HOMOLOG"/>
    <property type="match status" value="1"/>
</dbReference>
<keyword evidence="5" id="KW-0539">Nucleus</keyword>
<evidence type="ECO:0000313" key="10">
    <source>
        <dbReference type="EMBL" id="KAK6543237.1"/>
    </source>
</evidence>
<evidence type="ECO:0000256" key="4">
    <source>
        <dbReference type="ARBA" id="ARBA00022880"/>
    </source>
</evidence>
<reference evidence="10 11" key="1">
    <citation type="submission" date="2019-10" db="EMBL/GenBank/DDBJ databases">
        <authorList>
            <person name="Palmer J.M."/>
        </authorList>
    </citation>
    <scope>NUCLEOTIDE SEQUENCE [LARGE SCALE GENOMIC DNA]</scope>
    <source>
        <strain evidence="10 11">TWF694</strain>
    </source>
</reference>
<evidence type="ECO:0000256" key="6">
    <source>
        <dbReference type="ARBA" id="ARBA00023254"/>
    </source>
</evidence>
<feature type="compositionally biased region" description="Basic and acidic residues" evidence="8">
    <location>
        <begin position="929"/>
        <end position="941"/>
    </location>
</feature>
<dbReference type="Proteomes" id="UP001365542">
    <property type="component" value="Unassembled WGS sequence"/>
</dbReference>
<comment type="caution">
    <text evidence="10">The sequence shown here is derived from an EMBL/GenBank/DDBJ whole genome shotgun (WGS) entry which is preliminary data.</text>
</comment>
<evidence type="ECO:0000256" key="3">
    <source>
        <dbReference type="ARBA" id="ARBA00021529"/>
    </source>
</evidence>
<feature type="domain" description="Timeless N-terminal" evidence="9">
    <location>
        <begin position="33"/>
        <end position="303"/>
    </location>
</feature>
<feature type="compositionally biased region" description="Basic residues" evidence="8">
    <location>
        <begin position="907"/>
        <end position="916"/>
    </location>
</feature>
<organism evidence="10 11">
    <name type="scientific">Orbilia ellipsospora</name>
    <dbReference type="NCBI Taxonomy" id="2528407"/>
    <lineage>
        <taxon>Eukaryota</taxon>
        <taxon>Fungi</taxon>
        <taxon>Dikarya</taxon>
        <taxon>Ascomycota</taxon>
        <taxon>Pezizomycotina</taxon>
        <taxon>Orbiliomycetes</taxon>
        <taxon>Orbiliales</taxon>
        <taxon>Orbiliaceae</taxon>
        <taxon>Orbilia</taxon>
    </lineage>
</organism>
<dbReference type="InterPro" id="IPR044998">
    <property type="entry name" value="Timeless"/>
</dbReference>